<keyword evidence="1" id="KW-0472">Membrane</keyword>
<keyword evidence="1" id="KW-0812">Transmembrane</keyword>
<dbReference type="AlphaFoldDB" id="X1F611"/>
<evidence type="ECO:0000313" key="2">
    <source>
        <dbReference type="EMBL" id="GAH24829.1"/>
    </source>
</evidence>
<gene>
    <name evidence="2" type="ORF">S03H2_02365</name>
</gene>
<organism evidence="2">
    <name type="scientific">marine sediment metagenome</name>
    <dbReference type="NCBI Taxonomy" id="412755"/>
    <lineage>
        <taxon>unclassified sequences</taxon>
        <taxon>metagenomes</taxon>
        <taxon>ecological metagenomes</taxon>
    </lineage>
</organism>
<evidence type="ECO:0000256" key="1">
    <source>
        <dbReference type="SAM" id="Phobius"/>
    </source>
</evidence>
<proteinExistence type="predicted"/>
<keyword evidence="1" id="KW-1133">Transmembrane helix</keyword>
<reference evidence="2" key="1">
    <citation type="journal article" date="2014" name="Front. Microbiol.">
        <title>High frequency of phylogenetically diverse reductive dehalogenase-homologous genes in deep subseafloor sedimentary metagenomes.</title>
        <authorList>
            <person name="Kawai M."/>
            <person name="Futagami T."/>
            <person name="Toyoda A."/>
            <person name="Takaki Y."/>
            <person name="Nishi S."/>
            <person name="Hori S."/>
            <person name="Arai W."/>
            <person name="Tsubouchi T."/>
            <person name="Morono Y."/>
            <person name="Uchiyama I."/>
            <person name="Ito T."/>
            <person name="Fujiyama A."/>
            <person name="Inagaki F."/>
            <person name="Takami H."/>
        </authorList>
    </citation>
    <scope>NUCLEOTIDE SEQUENCE</scope>
    <source>
        <strain evidence="2">Expedition CK06-06</strain>
    </source>
</reference>
<name>X1F611_9ZZZZ</name>
<accession>X1F611</accession>
<feature type="transmembrane region" description="Helical" evidence="1">
    <location>
        <begin position="21"/>
        <end position="47"/>
    </location>
</feature>
<protein>
    <submittedName>
        <fullName evidence="2">Uncharacterized protein</fullName>
    </submittedName>
</protein>
<dbReference type="EMBL" id="BARU01000781">
    <property type="protein sequence ID" value="GAH24829.1"/>
    <property type="molecule type" value="Genomic_DNA"/>
</dbReference>
<comment type="caution">
    <text evidence="2">The sequence shown here is derived from an EMBL/GenBank/DDBJ whole genome shotgun (WGS) entry which is preliminary data.</text>
</comment>
<sequence>MNALMSREIVQRSLRRYAIKGVVDLISTLLSLLIGLKFFITLIALSLETLILSIALNAF</sequence>